<dbReference type="Gene3D" id="2.80.10.50">
    <property type="match status" value="1"/>
</dbReference>
<proteinExistence type="predicted"/>
<reference evidence="2 3" key="1">
    <citation type="submission" date="2019-06" db="EMBL/GenBank/DDBJ databases">
        <title>Whole genome shotgun sequence of Streptomyces gardneri NBRC 12865.</title>
        <authorList>
            <person name="Hosoyama A."/>
            <person name="Uohara A."/>
            <person name="Ohji S."/>
            <person name="Ichikawa N."/>
        </authorList>
    </citation>
    <scope>NUCLEOTIDE SEQUENCE [LARGE SCALE GENOMIC DNA]</scope>
    <source>
        <strain evidence="2 3">NBRC 12865</strain>
    </source>
</reference>
<dbReference type="Proteomes" id="UP000315226">
    <property type="component" value="Unassembled WGS sequence"/>
</dbReference>
<organism evidence="2 3">
    <name type="scientific">Streptomyces gardneri</name>
    <dbReference type="NCBI Taxonomy" id="66892"/>
    <lineage>
        <taxon>Bacteria</taxon>
        <taxon>Bacillati</taxon>
        <taxon>Actinomycetota</taxon>
        <taxon>Actinomycetes</taxon>
        <taxon>Kitasatosporales</taxon>
        <taxon>Streptomycetaceae</taxon>
        <taxon>Streptomyces</taxon>
    </lineage>
</organism>
<dbReference type="InterPro" id="IPR000772">
    <property type="entry name" value="Ricin_B_lectin"/>
</dbReference>
<feature type="domain" description="Ricin B lectin" evidence="1">
    <location>
        <begin position="434"/>
        <end position="568"/>
    </location>
</feature>
<gene>
    <name evidence="2" type="ORF">SGA01_30290</name>
</gene>
<comment type="caution">
    <text evidence="2">The sequence shown here is derived from an EMBL/GenBank/DDBJ whole genome shotgun (WGS) entry which is preliminary data.</text>
</comment>
<dbReference type="Pfam" id="PF00652">
    <property type="entry name" value="Ricin_B_lectin"/>
    <property type="match status" value="1"/>
</dbReference>
<accession>A0A4Y3RJ62</accession>
<dbReference type="InterPro" id="IPR035992">
    <property type="entry name" value="Ricin_B-like_lectins"/>
</dbReference>
<protein>
    <recommendedName>
        <fullName evidence="1">Ricin B lectin domain-containing protein</fullName>
    </recommendedName>
</protein>
<name>A0A4Y3RJ62_9ACTN</name>
<dbReference type="PROSITE" id="PS50231">
    <property type="entry name" value="RICIN_B_LECTIN"/>
    <property type="match status" value="1"/>
</dbReference>
<keyword evidence="3" id="KW-1185">Reference proteome</keyword>
<evidence type="ECO:0000313" key="2">
    <source>
        <dbReference type="EMBL" id="GEB57424.1"/>
    </source>
</evidence>
<dbReference type="EMBL" id="BJMN01000018">
    <property type="protein sequence ID" value="GEB57424.1"/>
    <property type="molecule type" value="Genomic_DNA"/>
</dbReference>
<dbReference type="CDD" id="cd00161">
    <property type="entry name" value="beta-trefoil_Ricin-like"/>
    <property type="match status" value="1"/>
</dbReference>
<sequence length="570" mass="62282">MGWVVLFTLSIVAASLIGGRPAVADRWVAGPLMLDPIANGTLTRDQDAFDSYGAAVQGIESSGAVTKATPLDVAQGGDENGPGRELCHPTDVNETYLPTGFCWNAFDDATSAVSNVKPGGWHPQGLTASHDAGLETGGTYQGHNLVMSSWYYGVGWSSDPKTNLLLKDRFSRISIVDATGTPRNYGHVMLVKPTGNGATANYVPVEKIHADGLAWYQNYLYVANGGELQVYDIRHLWKMKAIADRTNIENNISSAWNHAWALPMVGRYYTAKQLDSRSCPGEQVCLSSLSVDRNDNSHNLVTGEYLEPNSGRTGHIARWPLDETTGLLAADSNNLVNMTDSHTTPLVGIQGVTKGDRWYYISAHCPAGYMGTDLETIYTCIYRAASNGVVLPLTRTPQMTQNLSYSTHSKRLWGLNEKDTIRTVFSLVPTAADSSIYLENDHIKLCASAESSLENGNRIIGQDCIEAQDERWVFEPTTDALGNTAYFLRNEYSGKCMGTGSKIDNGSGMIQWNCNGAIDEKWWYNETTRELKNAYSGKCLGIGSTAAPGTQLIQWTCNGAADEKWNRNPR</sequence>
<dbReference type="AlphaFoldDB" id="A0A4Y3RJ62"/>
<evidence type="ECO:0000313" key="3">
    <source>
        <dbReference type="Proteomes" id="UP000315226"/>
    </source>
</evidence>
<dbReference type="SUPFAM" id="SSF50370">
    <property type="entry name" value="Ricin B-like lectins"/>
    <property type="match status" value="1"/>
</dbReference>
<dbReference type="SMART" id="SM00458">
    <property type="entry name" value="RICIN"/>
    <property type="match status" value="1"/>
</dbReference>
<evidence type="ECO:0000259" key="1">
    <source>
        <dbReference type="SMART" id="SM00458"/>
    </source>
</evidence>